<protein>
    <submittedName>
        <fullName evidence="5">Universal stress protein</fullName>
    </submittedName>
</protein>
<evidence type="ECO:0000256" key="1">
    <source>
        <dbReference type="ARBA" id="ARBA00008791"/>
    </source>
</evidence>
<evidence type="ECO:0000256" key="3">
    <source>
        <dbReference type="ARBA" id="ARBA00022840"/>
    </source>
</evidence>
<sequence>MRVDIPIVVGVDGSAHALDAVRWAAHEAVVRGAPLLLASSLVVRRGTYGDAINLSAGAFTDLEYAGKQRLERAAELATKAVGDAPLTVRTTLREGSPATVLLELAKSARMLVVGSRGLGGVAGGLLGSVSTAVAAHSPCPVVVVRGIPDPVDAVLDGPVVVGVDGSARSTPAIGAAFEEAALRDCDLVAVHAWSDFDLSTVFTTDDADHHDLSWPAIAVAEEAVLAESLAGWHQSYPGVTVRKVVVRDRPIDHLVELSEQAQLVVTGSRGRGGFTSLLLGSTSRAVLHAARCPVMIVRK</sequence>
<dbReference type="InterPro" id="IPR014729">
    <property type="entry name" value="Rossmann-like_a/b/a_fold"/>
</dbReference>
<evidence type="ECO:0000259" key="4">
    <source>
        <dbReference type="Pfam" id="PF00582"/>
    </source>
</evidence>
<dbReference type="Pfam" id="PF00582">
    <property type="entry name" value="Usp"/>
    <property type="match status" value="2"/>
</dbReference>
<dbReference type="RefSeq" id="WP_109328371.1">
    <property type="nucleotide sequence ID" value="NZ_CP021354.1"/>
</dbReference>
<dbReference type="PRINTS" id="PR01438">
    <property type="entry name" value="UNVRSLSTRESS"/>
</dbReference>
<dbReference type="Proteomes" id="UP000245711">
    <property type="component" value="Chromosome"/>
</dbReference>
<comment type="similarity">
    <text evidence="1">Belongs to the universal stress protein A family.</text>
</comment>
<gene>
    <name evidence="5" type="ORF">CBI38_09450</name>
</gene>
<dbReference type="InterPro" id="IPR006016">
    <property type="entry name" value="UspA"/>
</dbReference>
<keyword evidence="2" id="KW-0547">Nucleotide-binding</keyword>
<dbReference type="PANTHER" id="PTHR46268">
    <property type="entry name" value="STRESS RESPONSE PROTEIN NHAX"/>
    <property type="match status" value="1"/>
</dbReference>
<dbReference type="Gene3D" id="3.40.50.620">
    <property type="entry name" value="HUPs"/>
    <property type="match status" value="2"/>
</dbReference>
<dbReference type="KEGG" id="roz:CBI38_09450"/>
<keyword evidence="6" id="KW-1185">Reference proteome</keyword>
<dbReference type="GO" id="GO:0005524">
    <property type="term" value="F:ATP binding"/>
    <property type="evidence" value="ECO:0007669"/>
    <property type="project" value="UniProtKB-KW"/>
</dbReference>
<evidence type="ECO:0000313" key="5">
    <source>
        <dbReference type="EMBL" id="AWK71784.1"/>
    </source>
</evidence>
<dbReference type="SUPFAM" id="SSF52402">
    <property type="entry name" value="Adenine nucleotide alpha hydrolases-like"/>
    <property type="match status" value="2"/>
</dbReference>
<keyword evidence="3" id="KW-0067">ATP-binding</keyword>
<dbReference type="OrthoDB" id="3174546at2"/>
<dbReference type="EMBL" id="CP021354">
    <property type="protein sequence ID" value="AWK71784.1"/>
    <property type="molecule type" value="Genomic_DNA"/>
</dbReference>
<feature type="domain" description="UspA" evidence="4">
    <location>
        <begin position="7"/>
        <end position="145"/>
    </location>
</feature>
<organism evidence="5 6">
    <name type="scientific">Rhodococcus oxybenzonivorans</name>
    <dbReference type="NCBI Taxonomy" id="1990687"/>
    <lineage>
        <taxon>Bacteria</taxon>
        <taxon>Bacillati</taxon>
        <taxon>Actinomycetota</taxon>
        <taxon>Actinomycetes</taxon>
        <taxon>Mycobacteriales</taxon>
        <taxon>Nocardiaceae</taxon>
        <taxon>Rhodococcus</taxon>
    </lineage>
</organism>
<accession>A0A2S2BT84</accession>
<feature type="domain" description="UspA" evidence="4">
    <location>
        <begin position="158"/>
        <end position="298"/>
    </location>
</feature>
<proteinExistence type="inferred from homology"/>
<dbReference type="AlphaFoldDB" id="A0A2S2BT84"/>
<reference evidence="5 6" key="1">
    <citation type="submission" date="2017-05" db="EMBL/GenBank/DDBJ databases">
        <title>Isolation of Rhodococcus sp. S2-17 biodegrading of BP-3.</title>
        <authorList>
            <person name="Lee Y."/>
            <person name="Kim K.H."/>
            <person name="Chun B.H."/>
            <person name="Jung H.S."/>
            <person name="Jeon C.O."/>
        </authorList>
    </citation>
    <scope>NUCLEOTIDE SEQUENCE [LARGE SCALE GENOMIC DNA]</scope>
    <source>
        <strain evidence="5 6">S2-17</strain>
    </source>
</reference>
<dbReference type="InterPro" id="IPR006015">
    <property type="entry name" value="Universal_stress_UspA"/>
</dbReference>
<evidence type="ECO:0000313" key="6">
    <source>
        <dbReference type="Proteomes" id="UP000245711"/>
    </source>
</evidence>
<dbReference type="PANTHER" id="PTHR46268:SF27">
    <property type="entry name" value="UNIVERSAL STRESS PROTEIN RV2623"/>
    <property type="match status" value="1"/>
</dbReference>
<name>A0A2S2BT84_9NOCA</name>
<evidence type="ECO:0000256" key="2">
    <source>
        <dbReference type="ARBA" id="ARBA00022741"/>
    </source>
</evidence>